<evidence type="ECO:0000313" key="2">
    <source>
        <dbReference type="Proteomes" id="UP000290481"/>
    </source>
</evidence>
<reference evidence="1 2" key="1">
    <citation type="submission" date="2017-03" db="EMBL/GenBank/DDBJ databases">
        <title>Pseudomonas azotoformans: Salt tolerant bacteria having multiple plant growth promoting attributes.</title>
        <authorList>
            <person name="Srivastava A.K."/>
            <person name="Sharma A."/>
            <person name="Srivastava A.K."/>
            <person name="Jamali H."/>
            <person name="Yadav J."/>
            <person name="Srivastava R."/>
            <person name="Kashyap P.L."/>
            <person name="Chakdar H."/>
            <person name="Saxena A.K."/>
        </authorList>
    </citation>
    <scope>NUCLEOTIDE SEQUENCE [LARGE SCALE GENOMIC DNA]</scope>
    <source>
        <strain evidence="1 2">SC 14</strain>
    </source>
</reference>
<name>A0A4Q0HC99_PSEAZ</name>
<dbReference type="EMBL" id="MZZJ01000021">
    <property type="protein sequence ID" value="RXE46140.1"/>
    <property type="molecule type" value="Genomic_DNA"/>
</dbReference>
<organism evidence="1 2">
    <name type="scientific">Pseudomonas azotoformans</name>
    <dbReference type="NCBI Taxonomy" id="47878"/>
    <lineage>
        <taxon>Bacteria</taxon>
        <taxon>Pseudomonadati</taxon>
        <taxon>Pseudomonadota</taxon>
        <taxon>Gammaproteobacteria</taxon>
        <taxon>Pseudomonadales</taxon>
        <taxon>Pseudomonadaceae</taxon>
        <taxon>Pseudomonas</taxon>
    </lineage>
</organism>
<dbReference type="Proteomes" id="UP000290481">
    <property type="component" value="Unassembled WGS sequence"/>
</dbReference>
<proteinExistence type="predicted"/>
<gene>
    <name evidence="1" type="ORF">B4O85_29045</name>
</gene>
<dbReference type="AlphaFoldDB" id="A0A4Q0HC99"/>
<sequence length="89" mass="9499">MVSLLNSKTHRGKNAGHRPWIHIGLNVSADPCGSWLACDTGNSVYQCHRGDAIAGKPAPTCVQVRPIKCVAIRLASTSSQHAQNDPGLR</sequence>
<evidence type="ECO:0000313" key="1">
    <source>
        <dbReference type="EMBL" id="RXE46140.1"/>
    </source>
</evidence>
<protein>
    <submittedName>
        <fullName evidence="1">Uncharacterized protein</fullName>
    </submittedName>
</protein>
<accession>A0A4Q0HC99</accession>
<comment type="caution">
    <text evidence="1">The sequence shown here is derived from an EMBL/GenBank/DDBJ whole genome shotgun (WGS) entry which is preliminary data.</text>
</comment>